<dbReference type="PANTHER" id="PTHR10809:SF6">
    <property type="entry name" value="AT11025P-RELATED"/>
    <property type="match status" value="1"/>
</dbReference>
<organism evidence="7 8">
    <name type="scientific">Erythranthe guttata</name>
    <name type="common">Yellow monkey flower</name>
    <name type="synonym">Mimulus guttatus</name>
    <dbReference type="NCBI Taxonomy" id="4155"/>
    <lineage>
        <taxon>Eukaryota</taxon>
        <taxon>Viridiplantae</taxon>
        <taxon>Streptophyta</taxon>
        <taxon>Embryophyta</taxon>
        <taxon>Tracheophyta</taxon>
        <taxon>Spermatophyta</taxon>
        <taxon>Magnoliopsida</taxon>
        <taxon>eudicotyledons</taxon>
        <taxon>Gunneridae</taxon>
        <taxon>Pentapetalae</taxon>
        <taxon>asterids</taxon>
        <taxon>lamiids</taxon>
        <taxon>Lamiales</taxon>
        <taxon>Phrymaceae</taxon>
        <taxon>Erythranthe</taxon>
    </lineage>
</organism>
<dbReference type="GO" id="GO:0005789">
    <property type="term" value="C:endoplasmic reticulum membrane"/>
    <property type="evidence" value="ECO:0000318"/>
    <property type="project" value="GO_Central"/>
</dbReference>
<dbReference type="PROSITE" id="PS50202">
    <property type="entry name" value="MSP"/>
    <property type="match status" value="1"/>
</dbReference>
<protein>
    <recommendedName>
        <fullName evidence="6">MSP domain-containing protein</fullName>
    </recommendedName>
</protein>
<evidence type="ECO:0000256" key="1">
    <source>
        <dbReference type="ARBA" id="ARBA00004211"/>
    </source>
</evidence>
<proteinExistence type="inferred from homology"/>
<dbReference type="InterPro" id="IPR008962">
    <property type="entry name" value="PapD-like_sf"/>
</dbReference>
<evidence type="ECO:0000256" key="4">
    <source>
        <dbReference type="ARBA" id="ARBA00022989"/>
    </source>
</evidence>
<dbReference type="Pfam" id="PF00635">
    <property type="entry name" value="Motile_Sperm"/>
    <property type="match status" value="1"/>
</dbReference>
<dbReference type="STRING" id="4155.A0A022R2D1"/>
<dbReference type="SUPFAM" id="SSF49354">
    <property type="entry name" value="PapD-like"/>
    <property type="match status" value="1"/>
</dbReference>
<dbReference type="EMBL" id="KI630698">
    <property type="protein sequence ID" value="EYU34376.1"/>
    <property type="molecule type" value="Genomic_DNA"/>
</dbReference>
<dbReference type="Proteomes" id="UP000030748">
    <property type="component" value="Unassembled WGS sequence"/>
</dbReference>
<dbReference type="GO" id="GO:0043495">
    <property type="term" value="F:protein-membrane adaptor activity"/>
    <property type="evidence" value="ECO:0000318"/>
    <property type="project" value="GO_Central"/>
</dbReference>
<dbReference type="InterPro" id="IPR016763">
    <property type="entry name" value="VAP"/>
</dbReference>
<comment type="subcellular location">
    <subcellularLocation>
        <location evidence="1">Membrane</location>
        <topology evidence="1">Single-pass type IV membrane protein</topology>
    </subcellularLocation>
</comment>
<keyword evidence="8" id="KW-1185">Reference proteome</keyword>
<evidence type="ECO:0000313" key="8">
    <source>
        <dbReference type="Proteomes" id="UP000030748"/>
    </source>
</evidence>
<dbReference type="PANTHER" id="PTHR10809">
    <property type="entry name" value="VESICLE-ASSOCIATED MEMBRANE PROTEIN-ASSOCIATED PROTEIN"/>
    <property type="match status" value="1"/>
</dbReference>
<evidence type="ECO:0000259" key="6">
    <source>
        <dbReference type="PROSITE" id="PS50202"/>
    </source>
</evidence>
<evidence type="ECO:0000256" key="5">
    <source>
        <dbReference type="ARBA" id="ARBA00023136"/>
    </source>
</evidence>
<dbReference type="InterPro" id="IPR013783">
    <property type="entry name" value="Ig-like_fold"/>
</dbReference>
<keyword evidence="4" id="KW-1133">Transmembrane helix</keyword>
<dbReference type="GO" id="GO:0090158">
    <property type="term" value="P:endoplasmic reticulum membrane organization"/>
    <property type="evidence" value="ECO:0000318"/>
    <property type="project" value="GO_Central"/>
</dbReference>
<evidence type="ECO:0000256" key="3">
    <source>
        <dbReference type="ARBA" id="ARBA00022692"/>
    </source>
</evidence>
<comment type="similarity">
    <text evidence="2">Belongs to the VAMP-associated protein (VAP) (TC 9.B.17) family.</text>
</comment>
<dbReference type="GO" id="GO:0005886">
    <property type="term" value="C:plasma membrane"/>
    <property type="evidence" value="ECO:0000318"/>
    <property type="project" value="GO_Central"/>
</dbReference>
<gene>
    <name evidence="7" type="ORF">MIMGU_mgv1a026757mg</name>
</gene>
<evidence type="ECO:0000256" key="2">
    <source>
        <dbReference type="ARBA" id="ARBA00008932"/>
    </source>
</evidence>
<keyword evidence="5" id="KW-0472">Membrane</keyword>
<evidence type="ECO:0000313" key="7">
    <source>
        <dbReference type="EMBL" id="EYU34376.1"/>
    </source>
</evidence>
<dbReference type="InterPro" id="IPR000535">
    <property type="entry name" value="MSP_dom"/>
</dbReference>
<dbReference type="AlphaFoldDB" id="A0A022R2D1"/>
<sequence>MEKLLIIEPQHLNFTYEPNKESSSSIRLSNKTDQHVAFKVMTTTPKNYCVLPNIGVVSPGSSCDVSVKMIGPTALPTEGKCSDIFLINTVVASSGATPVDAIKKLFDKEAGLQIQECKLGVIYTFSEVWPNYEKIPLVWVITAIPSL</sequence>
<accession>A0A022R2D1</accession>
<reference evidence="7 8" key="1">
    <citation type="journal article" date="2013" name="Proc. Natl. Acad. Sci. U.S.A.">
        <title>Fine-scale variation in meiotic recombination in Mimulus inferred from population shotgun sequencing.</title>
        <authorList>
            <person name="Hellsten U."/>
            <person name="Wright K.M."/>
            <person name="Jenkins J."/>
            <person name="Shu S."/>
            <person name="Yuan Y."/>
            <person name="Wessler S.R."/>
            <person name="Schmutz J."/>
            <person name="Willis J.H."/>
            <person name="Rokhsar D.S."/>
        </authorList>
    </citation>
    <scope>NUCLEOTIDE SEQUENCE [LARGE SCALE GENOMIC DNA]</scope>
    <source>
        <strain evidence="8">cv. DUN x IM62</strain>
    </source>
</reference>
<keyword evidence="3" id="KW-0812">Transmembrane</keyword>
<dbReference type="Gene3D" id="2.60.40.10">
    <property type="entry name" value="Immunoglobulins"/>
    <property type="match status" value="1"/>
</dbReference>
<dbReference type="eggNOG" id="KOG0439">
    <property type="taxonomic scope" value="Eukaryota"/>
</dbReference>
<dbReference type="GO" id="GO:0061817">
    <property type="term" value="P:endoplasmic reticulum-plasma membrane tethering"/>
    <property type="evidence" value="ECO:0000318"/>
    <property type="project" value="GO_Central"/>
</dbReference>
<feature type="domain" description="MSP" evidence="6">
    <location>
        <begin position="4"/>
        <end position="124"/>
    </location>
</feature>
<name>A0A022R2D1_ERYGU</name>